<evidence type="ECO:0000256" key="1">
    <source>
        <dbReference type="ARBA" id="ARBA00004141"/>
    </source>
</evidence>
<evidence type="ECO:0000256" key="4">
    <source>
        <dbReference type="ARBA" id="ARBA00022989"/>
    </source>
</evidence>
<feature type="transmembrane region" description="Helical" evidence="7">
    <location>
        <begin position="436"/>
        <end position="457"/>
    </location>
</feature>
<keyword evidence="5 7" id="KW-0472">Membrane</keyword>
<feature type="transmembrane region" description="Helical" evidence="7">
    <location>
        <begin position="494"/>
        <end position="513"/>
    </location>
</feature>
<gene>
    <name evidence="8" type="ORF">H6P81_020856</name>
</gene>
<feature type="region of interest" description="Disordered" evidence="6">
    <location>
        <begin position="179"/>
        <end position="284"/>
    </location>
</feature>
<dbReference type="AlphaFoldDB" id="A0AAV7DWR8"/>
<comment type="similarity">
    <text evidence="2">Belongs to the nucleobase:cation symporter-2 (NCS2) (TC 2.A.40) family.</text>
</comment>
<feature type="compositionally biased region" description="Basic and acidic residues" evidence="6">
    <location>
        <begin position="180"/>
        <end position="198"/>
    </location>
</feature>
<name>A0AAV7DWR8_ARIFI</name>
<dbReference type="GO" id="GO:0022857">
    <property type="term" value="F:transmembrane transporter activity"/>
    <property type="evidence" value="ECO:0007669"/>
    <property type="project" value="InterPro"/>
</dbReference>
<evidence type="ECO:0000256" key="2">
    <source>
        <dbReference type="ARBA" id="ARBA00008821"/>
    </source>
</evidence>
<evidence type="ECO:0000313" key="9">
    <source>
        <dbReference type="Proteomes" id="UP000825729"/>
    </source>
</evidence>
<feature type="transmembrane region" description="Helical" evidence="7">
    <location>
        <begin position="96"/>
        <end position="115"/>
    </location>
</feature>
<feature type="transmembrane region" description="Helical" evidence="7">
    <location>
        <begin position="791"/>
        <end position="811"/>
    </location>
</feature>
<feature type="compositionally biased region" description="Basic and acidic residues" evidence="6">
    <location>
        <begin position="250"/>
        <end position="263"/>
    </location>
</feature>
<evidence type="ECO:0000313" key="8">
    <source>
        <dbReference type="EMBL" id="KAG9440691.1"/>
    </source>
</evidence>
<evidence type="ECO:0000256" key="6">
    <source>
        <dbReference type="SAM" id="MobiDB-lite"/>
    </source>
</evidence>
<dbReference type="GO" id="GO:0016020">
    <property type="term" value="C:membrane"/>
    <property type="evidence" value="ECO:0007669"/>
    <property type="project" value="UniProtKB-SubCell"/>
</dbReference>
<dbReference type="Proteomes" id="UP000825729">
    <property type="component" value="Unassembled WGS sequence"/>
</dbReference>
<comment type="caution">
    <text evidence="8">The sequence shown here is derived from an EMBL/GenBank/DDBJ whole genome shotgun (WGS) entry which is preliminary data.</text>
</comment>
<evidence type="ECO:0000256" key="3">
    <source>
        <dbReference type="ARBA" id="ARBA00022692"/>
    </source>
</evidence>
<reference evidence="8 9" key="1">
    <citation type="submission" date="2021-07" db="EMBL/GenBank/DDBJ databases">
        <title>The Aristolochia fimbriata genome: insights into angiosperm evolution, floral development and chemical biosynthesis.</title>
        <authorList>
            <person name="Jiao Y."/>
        </authorList>
    </citation>
    <scope>NUCLEOTIDE SEQUENCE [LARGE SCALE GENOMIC DNA]</scope>
    <source>
        <strain evidence="8">IBCAS-2021</strain>
        <tissue evidence="8">Leaf</tissue>
    </source>
</reference>
<organism evidence="8 9">
    <name type="scientific">Aristolochia fimbriata</name>
    <name type="common">White veined hardy Dutchman's pipe vine</name>
    <dbReference type="NCBI Taxonomy" id="158543"/>
    <lineage>
        <taxon>Eukaryota</taxon>
        <taxon>Viridiplantae</taxon>
        <taxon>Streptophyta</taxon>
        <taxon>Embryophyta</taxon>
        <taxon>Tracheophyta</taxon>
        <taxon>Spermatophyta</taxon>
        <taxon>Magnoliopsida</taxon>
        <taxon>Magnoliidae</taxon>
        <taxon>Piperales</taxon>
        <taxon>Aristolochiaceae</taxon>
        <taxon>Aristolochia</taxon>
    </lineage>
</organism>
<protein>
    <recommendedName>
        <fullName evidence="10">Nucleobase-ascorbate transporter 11</fullName>
    </recommendedName>
</protein>
<comment type="subcellular location">
    <subcellularLocation>
        <location evidence="1">Membrane</location>
        <topology evidence="1">Multi-pass membrane protein</topology>
    </subcellularLocation>
</comment>
<feature type="region of interest" description="Disordered" evidence="6">
    <location>
        <begin position="1"/>
        <end position="35"/>
    </location>
</feature>
<dbReference type="PANTHER" id="PTHR11119">
    <property type="entry name" value="XANTHINE-URACIL / VITAMIN C PERMEASE FAMILY MEMBER"/>
    <property type="match status" value="1"/>
</dbReference>
<feature type="transmembrane region" description="Helical" evidence="7">
    <location>
        <begin position="371"/>
        <end position="391"/>
    </location>
</feature>
<evidence type="ECO:0000256" key="7">
    <source>
        <dbReference type="SAM" id="Phobius"/>
    </source>
</evidence>
<feature type="region of interest" description="Disordered" evidence="6">
    <location>
        <begin position="125"/>
        <end position="162"/>
    </location>
</feature>
<keyword evidence="9" id="KW-1185">Reference proteome</keyword>
<sequence length="860" mass="93815">MKMSAKTAKSHGRRNKRCSLKRTEKDPPLNQDETSSSPFHARYYASGVGWRSEDEILKGIFYSSLVMIWVNSETAGVALCFGLIHLREFDTHLRSFSVFLPSSVFFILSGLSLQIPVSPYNKMASGSESKLSEKAGGQAVRQRPGPWPPNIEPFVPRTDHNPKDLKSWAKRTGFNFSGETEVRDRSGAREVDLERGIPDQENGSSPKIEIDPILGRRTRSPPDRNEIQPVSGNGNEVRETRSEAAVGSMEEPKRGENMKKRVGVEPMDGPPTVALNGNGNGKDVPVAAPVETKKDASKDEKDAEVVVFPESQDLENVRRSPSRLRCGLTENPGLVPLLLYGVQHYLSLAGSLIFIPLIMVPAMGGTDEDTANVISTMLLVSGLTTILHSYFGTRLPLVQGSSFVYLAPALVIINSQDFRNLNNNKFKHIMRELQGAILVGSIFQTILGYSGTASLLLRFINPVVVAPTVAAVGLAFFSYGFPLAGSCVEVSLPLIFLILLFAMYLRGIHIFGYRIFQIYAVPLSVIMVWAYAFFLTAGGAYNYKGCSPNIPSSNILTDACRQHAFTMKHCRTDVSNAWKTAAWVRIPYPLQWGIPTFHLRTSIIMIIVTLVASVDSVGSYHAASLLVNMEFPTPGIVSRGIGLEGFTSLLAGLWGTGTGATTLTENVHTIRVTRMASRRAVELGAVLLILFSLIGKVGAILASIPQALAASALCFIWGLIVALGLSTLQHNQTASSRNVMIVGFSLFISLSIPAYVQQYEPLTSLVLPSYFVPYAAASSGPVNSGNEALDYAINALLSLNMVIALFVAFVLDNTVPGSREERGVYVWSTAETVENEMDLQVYALPTKLSKYFRWAKCLGG</sequence>
<dbReference type="EMBL" id="JAINDJ010000008">
    <property type="protein sequence ID" value="KAG9440691.1"/>
    <property type="molecule type" value="Genomic_DNA"/>
</dbReference>
<feature type="compositionally biased region" description="Basic residues" evidence="6">
    <location>
        <begin position="8"/>
        <end position="20"/>
    </location>
</feature>
<dbReference type="Pfam" id="PF00860">
    <property type="entry name" value="Xan_ur_permease"/>
    <property type="match status" value="1"/>
</dbReference>
<dbReference type="InterPro" id="IPR006043">
    <property type="entry name" value="NCS2"/>
</dbReference>
<feature type="transmembrane region" description="Helical" evidence="7">
    <location>
        <begin position="707"/>
        <end position="726"/>
    </location>
</feature>
<feature type="transmembrane region" description="Helical" evidence="7">
    <location>
        <begin position="738"/>
        <end position="756"/>
    </location>
</feature>
<feature type="transmembrane region" description="Helical" evidence="7">
    <location>
        <begin position="463"/>
        <end position="482"/>
    </location>
</feature>
<feature type="transmembrane region" description="Helical" evidence="7">
    <location>
        <begin position="337"/>
        <end position="359"/>
    </location>
</feature>
<proteinExistence type="inferred from homology"/>
<keyword evidence="3 7" id="KW-0812">Transmembrane</keyword>
<evidence type="ECO:0000256" key="5">
    <source>
        <dbReference type="ARBA" id="ARBA00023136"/>
    </source>
</evidence>
<feature type="transmembrane region" description="Helical" evidence="7">
    <location>
        <begin position="397"/>
        <end position="415"/>
    </location>
</feature>
<evidence type="ECO:0008006" key="10">
    <source>
        <dbReference type="Google" id="ProtNLM"/>
    </source>
</evidence>
<accession>A0AAV7DWR8</accession>
<feature type="transmembrane region" description="Helical" evidence="7">
    <location>
        <begin position="519"/>
        <end position="543"/>
    </location>
</feature>
<feature type="transmembrane region" description="Helical" evidence="7">
    <location>
        <begin position="680"/>
        <end position="701"/>
    </location>
</feature>
<keyword evidence="4 7" id="KW-1133">Transmembrane helix</keyword>